<organism evidence="4 5">
    <name type="scientific">Planctomicrobium piriforme</name>
    <dbReference type="NCBI Taxonomy" id="1576369"/>
    <lineage>
        <taxon>Bacteria</taxon>
        <taxon>Pseudomonadati</taxon>
        <taxon>Planctomycetota</taxon>
        <taxon>Planctomycetia</taxon>
        <taxon>Planctomycetales</taxon>
        <taxon>Planctomycetaceae</taxon>
        <taxon>Planctomicrobium</taxon>
    </lineage>
</organism>
<sequence length="1147" mass="124218">MPFLDIFQPGSATERRELSKQAPVTIGSHPSNDICIDDDDVEIMHCRVSWSKGGFEAVSATHVPLDVNGVAMQRAVLKAGDVLRFGSVDLRFRDSERDGFEGTKPQGDSGPSNLTPAIEEQQTRRPQTFRPSPPPAPPGPVVREEIPVAPLAYSAEATPLKRGADALPDLVRPREPAGEGESRLTPRMREALRAQQVRPGEEDLLRSPLVLGLSIGAAVLVLASAIFYFIGSRQTTQEAFDSAKALYEEGNFRGSIEAFDKFVEHHPKDSLTNEGRKFLGLSRIRQLIDGSGTQYQQGLDQLRAFIEEQRDLDGFETLQPEIWKHAKTISLGAAVAAGKQKNPPLLETSRQARSLVKTFAPKDVPPTETLDQIEQALRVSESEILKEDVYRDLMASIDQALSAKQAIKAFQIRRDLLVRYPEFAKDKKLADRMQQMLTAEQQQVVTVEPKWKPETTDHEWPTNVLSLAFQSRTRPDEVAIGKAVIVVAQDCCYGLEFVTGQPLWRRVIGFDTPFFPLLSPSLPHVIFYDTNFQELVCLQQNTGSLIWRLPLGEPLSGRPLLVGSTLYVATRPGQLLSIDAATGGVTECLQFSQPITGPVELENGQQLAVAGREETVYLLSKRPLACASVFDLGQARDSIQAPLMAMAQYLLAIENGAAKATLHLLQLGKNDIAMKSAATAGIIGRVTDLPVLRGRDLFVPSTGERVSAFSVSDDPGQPPLTPGPIYAGSEMKQLGPTYLLTGPDRQLWMATGALQRLRLTTDALQGDSEAVSPGIATQPLQYISGFLFNARRRPFASSVTVTRTDRDELTSDWQAVVGGRILSWASAAGSNANLTAVSDIGLVYRIGARQLTEGRFLIETASRLPLHPNLTEPLQSGRLNGNRLAVACSAPEPRLWTINPAGQIESTLTLSGPPQAAPCPLGNDVVVPLAGKIAMFRGGGKGPVQEYALPTNSTSRWVNVVVAGNQVIAATSQGSLLQLKLEESPKPYLAEAARVDLGGSIVFPITAADGLVAAVHEGRTLLLFDAAQLQRRGTKTFEKPITGPAWLAGGAILVEEDRAQLHCLSSQGEELASRWILPLDKTSVAGVLSRSGELVIALQSGLVLTINPENGQLIKQKQTLNALASGPLEAASQLYVMSVDGTLIRVD</sequence>
<dbReference type="Gene3D" id="1.25.40.10">
    <property type="entry name" value="Tetratricopeptide repeat domain"/>
    <property type="match status" value="1"/>
</dbReference>
<dbReference type="InterPro" id="IPR002372">
    <property type="entry name" value="PQQ_rpt_dom"/>
</dbReference>
<dbReference type="Pfam" id="PF00498">
    <property type="entry name" value="FHA"/>
    <property type="match status" value="1"/>
</dbReference>
<dbReference type="PANTHER" id="PTHR34512">
    <property type="entry name" value="CELL SURFACE PROTEIN"/>
    <property type="match status" value="1"/>
</dbReference>
<dbReference type="InterPro" id="IPR011047">
    <property type="entry name" value="Quinoprotein_ADH-like_sf"/>
</dbReference>
<dbReference type="STRING" id="1576369.SAMN05421753_102216"/>
<evidence type="ECO:0000313" key="4">
    <source>
        <dbReference type="EMBL" id="SFH72058.1"/>
    </source>
</evidence>
<evidence type="ECO:0000256" key="1">
    <source>
        <dbReference type="SAM" id="MobiDB-lite"/>
    </source>
</evidence>
<dbReference type="SUPFAM" id="SSF50998">
    <property type="entry name" value="Quinoprotein alcohol dehydrogenase-like"/>
    <property type="match status" value="1"/>
</dbReference>
<reference evidence="5" key="1">
    <citation type="submission" date="2016-10" db="EMBL/GenBank/DDBJ databases">
        <authorList>
            <person name="Varghese N."/>
            <person name="Submissions S."/>
        </authorList>
    </citation>
    <scope>NUCLEOTIDE SEQUENCE [LARGE SCALE GENOMIC DNA]</scope>
    <source>
        <strain evidence="5">DSM 26348</strain>
    </source>
</reference>
<dbReference type="RefSeq" id="WP_092047907.1">
    <property type="nucleotide sequence ID" value="NZ_FOQD01000002.1"/>
</dbReference>
<feature type="region of interest" description="Disordered" evidence="1">
    <location>
        <begin position="96"/>
        <end position="143"/>
    </location>
</feature>
<feature type="region of interest" description="Disordered" evidence="1">
    <location>
        <begin position="164"/>
        <end position="188"/>
    </location>
</feature>
<accession>A0A1I3CC01</accession>
<evidence type="ECO:0000313" key="5">
    <source>
        <dbReference type="Proteomes" id="UP000199518"/>
    </source>
</evidence>
<feature type="domain" description="Pyrrolo-quinoline quinone repeat" evidence="3">
    <location>
        <begin position="533"/>
        <end position="709"/>
    </location>
</feature>
<dbReference type="Gene3D" id="2.60.200.20">
    <property type="match status" value="1"/>
</dbReference>
<dbReference type="InterPro" id="IPR000253">
    <property type="entry name" value="FHA_dom"/>
</dbReference>
<dbReference type="OrthoDB" id="220723at2"/>
<dbReference type="PANTHER" id="PTHR34512:SF30">
    <property type="entry name" value="OUTER MEMBRANE PROTEIN ASSEMBLY FACTOR BAMB"/>
    <property type="match status" value="1"/>
</dbReference>
<feature type="compositionally biased region" description="Pro residues" evidence="1">
    <location>
        <begin position="131"/>
        <end position="140"/>
    </location>
</feature>
<feature type="compositionally biased region" description="Basic and acidic residues" evidence="1">
    <location>
        <begin position="171"/>
        <end position="188"/>
    </location>
</feature>
<dbReference type="InterPro" id="IPR015943">
    <property type="entry name" value="WD40/YVTN_repeat-like_dom_sf"/>
</dbReference>
<evidence type="ECO:0000259" key="3">
    <source>
        <dbReference type="Pfam" id="PF13360"/>
    </source>
</evidence>
<protein>
    <submittedName>
        <fullName evidence="4">FHA domain-containing protein</fullName>
    </submittedName>
</protein>
<keyword evidence="5" id="KW-1185">Reference proteome</keyword>
<dbReference type="EMBL" id="FOQD01000002">
    <property type="protein sequence ID" value="SFH72058.1"/>
    <property type="molecule type" value="Genomic_DNA"/>
</dbReference>
<dbReference type="CDD" id="cd00060">
    <property type="entry name" value="FHA"/>
    <property type="match status" value="1"/>
</dbReference>
<dbReference type="InterPro" id="IPR011990">
    <property type="entry name" value="TPR-like_helical_dom_sf"/>
</dbReference>
<proteinExistence type="predicted"/>
<dbReference type="Proteomes" id="UP000199518">
    <property type="component" value="Unassembled WGS sequence"/>
</dbReference>
<feature type="domain" description="FHA" evidence="2">
    <location>
        <begin position="24"/>
        <end position="86"/>
    </location>
</feature>
<dbReference type="SUPFAM" id="SSF49879">
    <property type="entry name" value="SMAD/FHA domain"/>
    <property type="match status" value="1"/>
</dbReference>
<name>A0A1I3CC01_9PLAN</name>
<evidence type="ECO:0000259" key="2">
    <source>
        <dbReference type="Pfam" id="PF00498"/>
    </source>
</evidence>
<dbReference type="Gene3D" id="2.130.10.10">
    <property type="entry name" value="YVTN repeat-like/Quinoprotein amine dehydrogenase"/>
    <property type="match status" value="2"/>
</dbReference>
<dbReference type="InterPro" id="IPR008984">
    <property type="entry name" value="SMAD_FHA_dom_sf"/>
</dbReference>
<gene>
    <name evidence="4" type="ORF">SAMN05421753_102216</name>
</gene>
<dbReference type="Pfam" id="PF13360">
    <property type="entry name" value="PQQ_2"/>
    <property type="match status" value="1"/>
</dbReference>
<dbReference type="AlphaFoldDB" id="A0A1I3CC01"/>